<comment type="caution">
    <text evidence="1">The sequence shown here is derived from an EMBL/GenBank/DDBJ whole genome shotgun (WGS) entry which is preliminary data.</text>
</comment>
<dbReference type="AlphaFoldDB" id="A0A9W8LV60"/>
<proteinExistence type="predicted"/>
<name>A0A9W8LV60_9FUNG</name>
<accession>A0A9W8LV60</accession>
<sequence length="154" mass="16279">MSEEPLHVTLVKYDSGLGVPGIMPPEVNSSIEIRATPTGGKVVKQSFKNNRPHSTEEGQITGDNILTVHGLVDELKTLPSGALSSGTDVFGANTVVLVRKGKDVVWAYNPSTGCTGGPDSDQASEQSMLQVNDDHKAKFADIVSRIYKAGDASV</sequence>
<gene>
    <name evidence="1" type="ORF">H4R20_001175</name>
</gene>
<evidence type="ECO:0000313" key="2">
    <source>
        <dbReference type="Proteomes" id="UP001140094"/>
    </source>
</evidence>
<dbReference type="EMBL" id="JANBUO010000091">
    <property type="protein sequence ID" value="KAJ2807694.1"/>
    <property type="molecule type" value="Genomic_DNA"/>
</dbReference>
<dbReference type="OrthoDB" id="286395at2759"/>
<reference evidence="1" key="1">
    <citation type="submission" date="2022-07" db="EMBL/GenBank/DDBJ databases">
        <title>Phylogenomic reconstructions and comparative analyses of Kickxellomycotina fungi.</title>
        <authorList>
            <person name="Reynolds N.K."/>
            <person name="Stajich J.E."/>
            <person name="Barry K."/>
            <person name="Grigoriev I.V."/>
            <person name="Crous P."/>
            <person name="Smith M.E."/>
        </authorList>
    </citation>
    <scope>NUCLEOTIDE SEQUENCE</scope>
    <source>
        <strain evidence="1">NRRL 1565</strain>
    </source>
</reference>
<protein>
    <submittedName>
        <fullName evidence="1">Uncharacterized protein</fullName>
    </submittedName>
</protein>
<organism evidence="1 2">
    <name type="scientific">Coemansia guatemalensis</name>
    <dbReference type="NCBI Taxonomy" id="2761395"/>
    <lineage>
        <taxon>Eukaryota</taxon>
        <taxon>Fungi</taxon>
        <taxon>Fungi incertae sedis</taxon>
        <taxon>Zoopagomycota</taxon>
        <taxon>Kickxellomycotina</taxon>
        <taxon>Kickxellomycetes</taxon>
        <taxon>Kickxellales</taxon>
        <taxon>Kickxellaceae</taxon>
        <taxon>Coemansia</taxon>
    </lineage>
</organism>
<dbReference type="Proteomes" id="UP001140094">
    <property type="component" value="Unassembled WGS sequence"/>
</dbReference>
<evidence type="ECO:0000313" key="1">
    <source>
        <dbReference type="EMBL" id="KAJ2807694.1"/>
    </source>
</evidence>
<keyword evidence="2" id="KW-1185">Reference proteome</keyword>